<dbReference type="NCBIfam" id="TIGR04056">
    <property type="entry name" value="OMP_RagA_SusC"/>
    <property type="match status" value="1"/>
</dbReference>
<evidence type="ECO:0000259" key="11">
    <source>
        <dbReference type="Pfam" id="PF07715"/>
    </source>
</evidence>
<dbReference type="InterPro" id="IPR037066">
    <property type="entry name" value="Plug_dom_sf"/>
</dbReference>
<keyword evidence="4 8" id="KW-0812">Transmembrane</keyword>
<keyword evidence="13" id="KW-1185">Reference proteome</keyword>
<proteinExistence type="inferred from homology"/>
<feature type="domain" description="TonB-dependent receptor plug" evidence="11">
    <location>
        <begin position="215"/>
        <end position="354"/>
    </location>
</feature>
<evidence type="ECO:0000259" key="10">
    <source>
        <dbReference type="Pfam" id="PF00593"/>
    </source>
</evidence>
<evidence type="ECO:0000256" key="7">
    <source>
        <dbReference type="ARBA" id="ARBA00023237"/>
    </source>
</evidence>
<evidence type="ECO:0000313" key="12">
    <source>
        <dbReference type="EMBL" id="SEL69188.1"/>
    </source>
</evidence>
<dbReference type="InterPro" id="IPR008969">
    <property type="entry name" value="CarboxyPept-like_regulatory"/>
</dbReference>
<dbReference type="Gene3D" id="2.170.130.10">
    <property type="entry name" value="TonB-dependent receptor, plug domain"/>
    <property type="match status" value="1"/>
</dbReference>
<dbReference type="GO" id="GO:0009279">
    <property type="term" value="C:cell outer membrane"/>
    <property type="evidence" value="ECO:0007669"/>
    <property type="project" value="UniProtKB-SubCell"/>
</dbReference>
<organism evidence="12 13">
    <name type="scientific">Olivibacter domesticus</name>
    <name type="common">Pseudosphingobacterium domesticum</name>
    <dbReference type="NCBI Taxonomy" id="407022"/>
    <lineage>
        <taxon>Bacteria</taxon>
        <taxon>Pseudomonadati</taxon>
        <taxon>Bacteroidota</taxon>
        <taxon>Sphingobacteriia</taxon>
        <taxon>Sphingobacteriales</taxon>
        <taxon>Sphingobacteriaceae</taxon>
        <taxon>Olivibacter</taxon>
    </lineage>
</organism>
<evidence type="ECO:0000256" key="1">
    <source>
        <dbReference type="ARBA" id="ARBA00004571"/>
    </source>
</evidence>
<evidence type="ECO:0000256" key="6">
    <source>
        <dbReference type="ARBA" id="ARBA00023136"/>
    </source>
</evidence>
<dbReference type="Pfam" id="PF13715">
    <property type="entry name" value="CarbopepD_reg_2"/>
    <property type="match status" value="1"/>
</dbReference>
<dbReference type="InterPro" id="IPR023996">
    <property type="entry name" value="TonB-dep_OMP_SusC/RagA"/>
</dbReference>
<keyword evidence="2 8" id="KW-0813">Transport</keyword>
<evidence type="ECO:0000256" key="5">
    <source>
        <dbReference type="ARBA" id="ARBA00023077"/>
    </source>
</evidence>
<protein>
    <submittedName>
        <fullName evidence="12">TonB-linked outer membrane protein, SusC/RagA family</fullName>
    </submittedName>
</protein>
<keyword evidence="3 8" id="KW-1134">Transmembrane beta strand</keyword>
<dbReference type="RefSeq" id="WP_093326282.1">
    <property type="nucleotide sequence ID" value="NZ_FOAF01000003.1"/>
</dbReference>
<evidence type="ECO:0000256" key="9">
    <source>
        <dbReference type="RuleBase" id="RU003357"/>
    </source>
</evidence>
<reference evidence="13" key="1">
    <citation type="submission" date="2016-10" db="EMBL/GenBank/DDBJ databases">
        <authorList>
            <person name="Varghese N."/>
            <person name="Submissions S."/>
        </authorList>
    </citation>
    <scope>NUCLEOTIDE SEQUENCE [LARGE SCALE GENOMIC DNA]</scope>
    <source>
        <strain evidence="13">DSM 18733</strain>
    </source>
</reference>
<evidence type="ECO:0000256" key="4">
    <source>
        <dbReference type="ARBA" id="ARBA00022692"/>
    </source>
</evidence>
<name>A0A1H7S9X6_OLID1</name>
<dbReference type="STRING" id="407022.SAMN05661044_03134"/>
<dbReference type="InterPro" id="IPR039426">
    <property type="entry name" value="TonB-dep_rcpt-like"/>
</dbReference>
<dbReference type="InterPro" id="IPR023997">
    <property type="entry name" value="TonB-dep_OMP_SusC/RagA_CS"/>
</dbReference>
<dbReference type="InterPro" id="IPR036942">
    <property type="entry name" value="Beta-barrel_TonB_sf"/>
</dbReference>
<evidence type="ECO:0000256" key="2">
    <source>
        <dbReference type="ARBA" id="ARBA00022448"/>
    </source>
</evidence>
<keyword evidence="6 8" id="KW-0472">Membrane</keyword>
<dbReference type="InterPro" id="IPR012910">
    <property type="entry name" value="Plug_dom"/>
</dbReference>
<dbReference type="InterPro" id="IPR000531">
    <property type="entry name" value="Beta-barrel_TonB"/>
</dbReference>
<sequence>MKLTRWCFKQQTLLILVLVINVWAVYSTASARTPEQVLDKRIQLSFSKVNARTLLKEIERKAAVDFAFTEDIRLENMVLNNVHYQNSKLSDILSDLFKKEHIVFDEQGGTISLRRVQQGLLVKGQVRDANTNAIITGANVQVKGGSQKTVTDNGGHYQLQVLGAESVLVFSYMGYRSHETKVGGQLQINITLTEDNNPLNEVVVTALGISREAKSIGFSQQKVDGQTIQESHETNLLNTLNGRVAGVRITNSSGGIGSSANIQIRGQNFVSGYNYNNSPLFVVDGVPISNNNEQSTRAYTGRQDFNNPNFTAGEGEVDYGNAAGELDPNDIESMTVLKGPNAAALYGSRAANGVVLITTKSGKGTKGVGVSFNSQASAETPLKLPDYQYEYGQGRDGEYSYVDGMGGGLNDNVMENWGPRLNGQLIPQYDSPVDPNTGERMATPFVAYPNQLKDFFQTGTTFTNNLAIAGSNEKLNFRFSYTNTSQRGIVPNTDLKRNAIGLNTGYAITPKLKVDVNMNYVNSGSDNRASYGAKNDDAIMKIFLFMPRNVDVNSLRDYWADGPQRTQQRSPIWGLNSSRLNNPYFVAYENLNGNNRDRVYGNVKFTYNFLPNLSLMVRSGRDFYNDKRTMRHAVSSAQYVNGYYQEDDVYFLETNHDALLSYNTKINDDFSVNASLGGNLMSQESKRLGAIVDRLSIPNVYNLTNNASPIVAGNIRQQKKINSLYGTAQIGYKDALFLDLTGRNDWSSALPKQNRSYFYPSASLSVVASELFGWRSEALSYLKLRSSLSSVRRDLEPYQTMPNFQITQGWNGETVAIHNNNYPNPDIKPEKVSSYEFGFDSRFFDNRVGIDFTYYRSTTTDLIIPVTLNPSAGYDTKLMNVGKMKNQGIELMVDLTPIKTNQFSWNVNVNFGLNRNKVVSLAENIGISRIRQIERWASLEMRTENTKGDGSFGSLYGDYLIYQNDNLTHRNGLPQEENGDWGYLGNVNPDYTGGVTNQFSYRNFDLSFLFGFQKGGVVHSRTYIEGINSGSLKESLVNRDENGGGTMVGGGTDIDTGEPNTTEVTVRNYWRAYYNNDRIATFDASYIKLREVKITYRLPEKLLKRTPIRQASFSLVGRNLVLWSDVPNIDPEVSGYDGQFQGLEAFSLPSLRSYGAALNINF</sequence>
<dbReference type="OrthoDB" id="9768177at2"/>
<evidence type="ECO:0000256" key="8">
    <source>
        <dbReference type="PROSITE-ProRule" id="PRU01360"/>
    </source>
</evidence>
<comment type="subcellular location">
    <subcellularLocation>
        <location evidence="1 8">Cell outer membrane</location>
        <topology evidence="1 8">Multi-pass membrane protein</topology>
    </subcellularLocation>
</comment>
<dbReference type="PROSITE" id="PS52016">
    <property type="entry name" value="TONB_DEPENDENT_REC_3"/>
    <property type="match status" value="1"/>
</dbReference>
<comment type="similarity">
    <text evidence="8 9">Belongs to the TonB-dependent receptor family.</text>
</comment>
<dbReference type="SUPFAM" id="SSF56935">
    <property type="entry name" value="Porins"/>
    <property type="match status" value="1"/>
</dbReference>
<feature type="domain" description="TonB-dependent receptor-like beta-barrel" evidence="10">
    <location>
        <begin position="556"/>
        <end position="913"/>
    </location>
</feature>
<dbReference type="Proteomes" id="UP000199421">
    <property type="component" value="Unassembled WGS sequence"/>
</dbReference>
<dbReference type="Gene3D" id="2.40.170.20">
    <property type="entry name" value="TonB-dependent receptor, beta-barrel domain"/>
    <property type="match status" value="1"/>
</dbReference>
<accession>A0A1H7S9X6</accession>
<dbReference type="AlphaFoldDB" id="A0A1H7S9X6"/>
<evidence type="ECO:0000313" key="13">
    <source>
        <dbReference type="Proteomes" id="UP000199421"/>
    </source>
</evidence>
<keyword evidence="7 8" id="KW-0998">Cell outer membrane</keyword>
<dbReference type="Pfam" id="PF07715">
    <property type="entry name" value="Plug"/>
    <property type="match status" value="1"/>
</dbReference>
<dbReference type="EMBL" id="FOAF01000003">
    <property type="protein sequence ID" value="SEL69188.1"/>
    <property type="molecule type" value="Genomic_DNA"/>
</dbReference>
<gene>
    <name evidence="12" type="ORF">SAMN05661044_03134</name>
</gene>
<dbReference type="Pfam" id="PF00593">
    <property type="entry name" value="TonB_dep_Rec_b-barrel"/>
    <property type="match status" value="1"/>
</dbReference>
<dbReference type="NCBIfam" id="TIGR04057">
    <property type="entry name" value="SusC_RagA_signa"/>
    <property type="match status" value="1"/>
</dbReference>
<keyword evidence="5 9" id="KW-0798">TonB box</keyword>
<evidence type="ECO:0000256" key="3">
    <source>
        <dbReference type="ARBA" id="ARBA00022452"/>
    </source>
</evidence>
<dbReference type="Gene3D" id="2.60.40.1120">
    <property type="entry name" value="Carboxypeptidase-like, regulatory domain"/>
    <property type="match status" value="1"/>
</dbReference>
<dbReference type="SUPFAM" id="SSF49464">
    <property type="entry name" value="Carboxypeptidase regulatory domain-like"/>
    <property type="match status" value="1"/>
</dbReference>